<dbReference type="InterPro" id="IPR049945">
    <property type="entry name" value="AAA_22"/>
</dbReference>
<proteinExistence type="predicted"/>
<dbReference type="InterPro" id="IPR058852">
    <property type="entry name" value="HTH_77"/>
</dbReference>
<feature type="region of interest" description="Disordered" evidence="1">
    <location>
        <begin position="762"/>
        <end position="823"/>
    </location>
</feature>
<dbReference type="Gene3D" id="3.40.50.300">
    <property type="entry name" value="P-loop containing nucleotide triphosphate hydrolases"/>
    <property type="match status" value="1"/>
</dbReference>
<protein>
    <submittedName>
        <fullName evidence="4">LuxR family transcriptional regulator</fullName>
    </submittedName>
</protein>
<keyword evidence="5" id="KW-1185">Reference proteome</keyword>
<dbReference type="SUPFAM" id="SSF52540">
    <property type="entry name" value="P-loop containing nucleoside triphosphate hydrolases"/>
    <property type="match status" value="1"/>
</dbReference>
<evidence type="ECO:0000313" key="5">
    <source>
        <dbReference type="Proteomes" id="UP000605897"/>
    </source>
</evidence>
<dbReference type="InterPro" id="IPR036388">
    <property type="entry name" value="WH-like_DNA-bd_sf"/>
</dbReference>
<dbReference type="PANTHER" id="PTHR47691">
    <property type="entry name" value="REGULATOR-RELATED"/>
    <property type="match status" value="1"/>
</dbReference>
<dbReference type="Gene3D" id="1.25.40.10">
    <property type="entry name" value="Tetratricopeptide repeat domain"/>
    <property type="match status" value="1"/>
</dbReference>
<dbReference type="PRINTS" id="PR00364">
    <property type="entry name" value="DISEASERSIST"/>
</dbReference>
<dbReference type="Pfam" id="PF25872">
    <property type="entry name" value="HTH_77"/>
    <property type="match status" value="1"/>
</dbReference>
<reference evidence="5" key="1">
    <citation type="journal article" date="2019" name="Int. J. Syst. Evol. Microbiol.">
        <title>The Global Catalogue of Microorganisms (GCM) 10K type strain sequencing project: providing services to taxonomists for standard genome sequencing and annotation.</title>
        <authorList>
            <consortium name="The Broad Institute Genomics Platform"/>
            <consortium name="The Broad Institute Genome Sequencing Center for Infectious Disease"/>
            <person name="Wu L."/>
            <person name="Ma J."/>
        </authorList>
    </citation>
    <scope>NUCLEOTIDE SEQUENCE [LARGE SCALE GENOMIC DNA]</scope>
    <source>
        <strain evidence="5">CGMCC 4.7677</strain>
    </source>
</reference>
<evidence type="ECO:0000313" key="4">
    <source>
        <dbReference type="EMBL" id="GHE79841.1"/>
    </source>
</evidence>
<feature type="compositionally biased region" description="Basic residues" evidence="1">
    <location>
        <begin position="767"/>
        <end position="776"/>
    </location>
</feature>
<dbReference type="InterPro" id="IPR011990">
    <property type="entry name" value="TPR-like_helical_dom_sf"/>
</dbReference>
<evidence type="ECO:0000259" key="3">
    <source>
        <dbReference type="Pfam" id="PF25872"/>
    </source>
</evidence>
<dbReference type="EMBL" id="BNAU01000001">
    <property type="protein sequence ID" value="GHE79841.1"/>
    <property type="molecule type" value="Genomic_DNA"/>
</dbReference>
<gene>
    <name evidence="4" type="ORF">GCM10017786_07290</name>
</gene>
<feature type="domain" description="Winged helix-turn-helix" evidence="3">
    <location>
        <begin position="275"/>
        <end position="347"/>
    </location>
</feature>
<dbReference type="InterPro" id="IPR027417">
    <property type="entry name" value="P-loop_NTPase"/>
</dbReference>
<comment type="caution">
    <text evidence="4">The sequence shown here is derived from an EMBL/GenBank/DDBJ whole genome shotgun (WGS) entry which is preliminary data.</text>
</comment>
<feature type="domain" description="ORC1/DEAH AAA+ ATPase" evidence="2">
    <location>
        <begin position="36"/>
        <end position="132"/>
    </location>
</feature>
<dbReference type="Gene3D" id="1.10.10.10">
    <property type="entry name" value="Winged helix-like DNA-binding domain superfamily/Winged helix DNA-binding domain"/>
    <property type="match status" value="1"/>
</dbReference>
<dbReference type="PANTHER" id="PTHR47691:SF3">
    <property type="entry name" value="HTH-TYPE TRANSCRIPTIONAL REGULATOR RV0890C-RELATED"/>
    <property type="match status" value="1"/>
</dbReference>
<dbReference type="Pfam" id="PF13401">
    <property type="entry name" value="AAA_22"/>
    <property type="match status" value="1"/>
</dbReference>
<sequence>MGDGAGGGLRHPAVALTSFVGRRQTLAQLDAELRAHRLVTVTGPGGVGKTRTAITAADRTSLPGGVRVVELASVTHDSQVAPTVATAIGVSDQSNRDAVDRVVDHLSGTSTLLVLDNCEHVLDASARLVLRLLEALPGLRVLATSREPLGIGGERVHLLAPLAVPEESDAAGTGALDHVPAVQLLVDRARAVLPDFTVTPENRAAVVALCRRLDGLPLAIELAAVRLRSLSVSEVVRRLDRRFHLLAGTDPAADARQRSLRALIDWSHDLCTPDERLLWARMAVFPASVDLETLERVCGFGDLAGDRLFDALDGLVGKSVVVADRNGEQVRYRQFVTLREYGAELLAASGEADSLRRRHRDHFIDRAAECVGRWCGPHQAGDLARLREDHPNLLAALAWSAETPGEAPAGARLASLLRYHWIAGGFLSNGRRWLERLLPQLEPGSPERGEALWAAAWVALIQGDRMVARGYLKECAVIADALGDPGLRGHVRLWRALLNLFEGDLQAAIGLYRQAIAIHRAGGDTGLALTASFQLAMAQAYAGRPREALETCSAVIEEASAVGERWNRAYAHWAAAISHLHLGEVAAARTAIAAAMRIEQDFRDGVCTALCTEVCSWVAASSGHAADAAALEGMAASVWHRIGTSLQAFGPHAAREGRRHSTAVDEQLGAATARAIRKDHADVTLPDAVRLGLDLVVRQSGRGRPMPPREPRVPESPLTGREREIAVLIARGLSNKAIAERLTTHRALWTVTWNGCCASWTSPPARRSPRGWRRAARLADAHDRRRQPLRKSTPAGPLREVRTATPFASTSTTTSSPHVSRPR</sequence>
<dbReference type="InterPro" id="IPR016032">
    <property type="entry name" value="Sig_transdc_resp-reg_C-effctor"/>
</dbReference>
<organism evidence="4 5">
    <name type="scientific">Amycolatopsis deserti</name>
    <dbReference type="NCBI Taxonomy" id="185696"/>
    <lineage>
        <taxon>Bacteria</taxon>
        <taxon>Bacillati</taxon>
        <taxon>Actinomycetota</taxon>
        <taxon>Actinomycetes</taxon>
        <taxon>Pseudonocardiales</taxon>
        <taxon>Pseudonocardiaceae</taxon>
        <taxon>Amycolatopsis</taxon>
    </lineage>
</organism>
<dbReference type="Proteomes" id="UP000605897">
    <property type="component" value="Unassembled WGS sequence"/>
</dbReference>
<evidence type="ECO:0000259" key="2">
    <source>
        <dbReference type="Pfam" id="PF13401"/>
    </source>
</evidence>
<evidence type="ECO:0000256" key="1">
    <source>
        <dbReference type="SAM" id="MobiDB-lite"/>
    </source>
</evidence>
<feature type="region of interest" description="Disordered" evidence="1">
    <location>
        <begin position="699"/>
        <end position="718"/>
    </location>
</feature>
<dbReference type="RefSeq" id="WP_229874109.1">
    <property type="nucleotide sequence ID" value="NZ_BNAU01000001.1"/>
</dbReference>
<name>A0ABQ3IH61_9PSEU</name>
<accession>A0ABQ3IH61</accession>
<dbReference type="SUPFAM" id="SSF46894">
    <property type="entry name" value="C-terminal effector domain of the bipartite response regulators"/>
    <property type="match status" value="1"/>
</dbReference>
<dbReference type="SUPFAM" id="SSF48452">
    <property type="entry name" value="TPR-like"/>
    <property type="match status" value="1"/>
</dbReference>